<protein>
    <submittedName>
        <fullName evidence="2">Uncharacterized protein</fullName>
    </submittedName>
</protein>
<dbReference type="RefSeq" id="WP_040498263.1">
    <property type="nucleotide sequence ID" value="NZ_CABKOI010000021.1"/>
</dbReference>
<keyword evidence="1" id="KW-1133">Transmembrane helix</keyword>
<reference evidence="2 3" key="1">
    <citation type="submission" date="2016-07" db="EMBL/GenBank/DDBJ databases">
        <title>Detection of Helicobacter winghamensis from caecal content of red fox (Vulpes vulpes).</title>
        <authorList>
            <person name="Zanoni R.G."/>
            <person name="Florio D."/>
            <person name="Caffara M."/>
            <person name="Renzi M."/>
            <person name="Parisi A."/>
            <person name="Pasquali F."/>
            <person name="Manfreda G."/>
        </authorList>
    </citation>
    <scope>NUCLEOTIDE SEQUENCE [LARGE SCALE GENOMIC DNA]</scope>
    <source>
        <strain evidence="2 3">295_13</strain>
    </source>
</reference>
<dbReference type="AlphaFoldDB" id="A0A2N3PHR5"/>
<organism evidence="2 3">
    <name type="scientific">Helicobacter winghamensis</name>
    <dbReference type="NCBI Taxonomy" id="157268"/>
    <lineage>
        <taxon>Bacteria</taxon>
        <taxon>Pseudomonadati</taxon>
        <taxon>Campylobacterota</taxon>
        <taxon>Epsilonproteobacteria</taxon>
        <taxon>Campylobacterales</taxon>
        <taxon>Helicobacteraceae</taxon>
        <taxon>Helicobacter</taxon>
    </lineage>
</organism>
<comment type="caution">
    <text evidence="2">The sequence shown here is derived from an EMBL/GenBank/DDBJ whole genome shotgun (WGS) entry which is preliminary data.</text>
</comment>
<gene>
    <name evidence="2" type="ORF">BCM31_00215</name>
</gene>
<dbReference type="GeneID" id="97289358"/>
<name>A0A2N3PHR5_9HELI</name>
<evidence type="ECO:0000256" key="1">
    <source>
        <dbReference type="SAM" id="Phobius"/>
    </source>
</evidence>
<feature type="transmembrane region" description="Helical" evidence="1">
    <location>
        <begin position="12"/>
        <end position="31"/>
    </location>
</feature>
<evidence type="ECO:0000313" key="2">
    <source>
        <dbReference type="EMBL" id="PKT80104.1"/>
    </source>
</evidence>
<evidence type="ECO:0000313" key="3">
    <source>
        <dbReference type="Proteomes" id="UP000233350"/>
    </source>
</evidence>
<sequence length="135" mass="15868">MEFVGTELIFIHLFLSFPLLLPPLWNLYALFTNPSHTQKLRTLAVCAPAYYTLLSACAFSGFVIWAMLGFIFTFKIILMLVLWLAILIAEIKRHKFQKQIHVEADFTKREKFFHFAKIKYSLDFCAFALFFLYLI</sequence>
<feature type="transmembrane region" description="Helical" evidence="1">
    <location>
        <begin position="112"/>
        <end position="134"/>
    </location>
</feature>
<feature type="transmembrane region" description="Helical" evidence="1">
    <location>
        <begin position="71"/>
        <end position="91"/>
    </location>
</feature>
<proteinExistence type="predicted"/>
<feature type="transmembrane region" description="Helical" evidence="1">
    <location>
        <begin position="43"/>
        <end position="65"/>
    </location>
</feature>
<dbReference type="Proteomes" id="UP000233350">
    <property type="component" value="Unassembled WGS sequence"/>
</dbReference>
<keyword evidence="3" id="KW-1185">Reference proteome</keyword>
<dbReference type="OrthoDB" id="5324925at2"/>
<keyword evidence="1" id="KW-0812">Transmembrane</keyword>
<accession>A0A2N3PHR5</accession>
<dbReference type="EMBL" id="MBPK01000044">
    <property type="protein sequence ID" value="PKT80104.1"/>
    <property type="molecule type" value="Genomic_DNA"/>
</dbReference>
<keyword evidence="1" id="KW-0472">Membrane</keyword>